<organism evidence="1 2">
    <name type="scientific">Dreissena polymorpha</name>
    <name type="common">Zebra mussel</name>
    <name type="synonym">Mytilus polymorpha</name>
    <dbReference type="NCBI Taxonomy" id="45954"/>
    <lineage>
        <taxon>Eukaryota</taxon>
        <taxon>Metazoa</taxon>
        <taxon>Spiralia</taxon>
        <taxon>Lophotrochozoa</taxon>
        <taxon>Mollusca</taxon>
        <taxon>Bivalvia</taxon>
        <taxon>Autobranchia</taxon>
        <taxon>Heteroconchia</taxon>
        <taxon>Euheterodonta</taxon>
        <taxon>Imparidentia</taxon>
        <taxon>Neoheterodontei</taxon>
        <taxon>Myida</taxon>
        <taxon>Dreissenoidea</taxon>
        <taxon>Dreissenidae</taxon>
        <taxon>Dreissena</taxon>
    </lineage>
</organism>
<dbReference type="EMBL" id="JAIWYP010000001">
    <property type="protein sequence ID" value="KAH3894818.1"/>
    <property type="molecule type" value="Genomic_DNA"/>
</dbReference>
<keyword evidence="2" id="KW-1185">Reference proteome</keyword>
<evidence type="ECO:0000313" key="2">
    <source>
        <dbReference type="Proteomes" id="UP000828390"/>
    </source>
</evidence>
<reference evidence="1" key="2">
    <citation type="submission" date="2020-11" db="EMBL/GenBank/DDBJ databases">
        <authorList>
            <person name="McCartney M.A."/>
            <person name="Auch B."/>
            <person name="Kono T."/>
            <person name="Mallez S."/>
            <person name="Becker A."/>
            <person name="Gohl D.M."/>
            <person name="Silverstein K.A.T."/>
            <person name="Koren S."/>
            <person name="Bechman K.B."/>
            <person name="Herman A."/>
            <person name="Abrahante J.E."/>
            <person name="Garbe J."/>
        </authorList>
    </citation>
    <scope>NUCLEOTIDE SEQUENCE</scope>
    <source>
        <strain evidence="1">Duluth1</strain>
        <tissue evidence="1">Whole animal</tissue>
    </source>
</reference>
<gene>
    <name evidence="1" type="ORF">DPMN_018977</name>
</gene>
<sequence>MTSRGCLTSTSSTHHRFSLHCLLPDLTFSTVSNRPPKPFTHSASPIATTPLRALQERRKTPFLKRSPAWHQDVIRLEVTILSLLSHEVGLPIVHGKPVVKATKAPTCKDLPMQDQPIKIQQPTNSEPIKVQHSVEVQTSFIELNPPTLQQTKENLPYPGPVTHAYELWLKAGSASTLSHNVTAAVAMTITCSDGTDQITSSYNVDIFYAVPVLTNFAGTSGPLGDLSPVGTSVQQFNNNRPG</sequence>
<reference evidence="1" key="1">
    <citation type="journal article" date="2019" name="bioRxiv">
        <title>The Genome of the Zebra Mussel, Dreissena polymorpha: A Resource for Invasive Species Research.</title>
        <authorList>
            <person name="McCartney M.A."/>
            <person name="Auch B."/>
            <person name="Kono T."/>
            <person name="Mallez S."/>
            <person name="Zhang Y."/>
            <person name="Obille A."/>
            <person name="Becker A."/>
            <person name="Abrahante J.E."/>
            <person name="Garbe J."/>
            <person name="Badalamenti J.P."/>
            <person name="Herman A."/>
            <person name="Mangelson H."/>
            <person name="Liachko I."/>
            <person name="Sullivan S."/>
            <person name="Sone E.D."/>
            <person name="Koren S."/>
            <person name="Silverstein K.A.T."/>
            <person name="Beckman K.B."/>
            <person name="Gohl D.M."/>
        </authorList>
    </citation>
    <scope>NUCLEOTIDE SEQUENCE</scope>
    <source>
        <strain evidence="1">Duluth1</strain>
        <tissue evidence="1">Whole animal</tissue>
    </source>
</reference>
<protein>
    <submittedName>
        <fullName evidence="1">Uncharacterized protein</fullName>
    </submittedName>
</protein>
<comment type="caution">
    <text evidence="1">The sequence shown here is derived from an EMBL/GenBank/DDBJ whole genome shotgun (WGS) entry which is preliminary data.</text>
</comment>
<dbReference type="AlphaFoldDB" id="A0A9D4NHK4"/>
<evidence type="ECO:0000313" key="1">
    <source>
        <dbReference type="EMBL" id="KAH3894818.1"/>
    </source>
</evidence>
<proteinExistence type="predicted"/>
<name>A0A9D4NHK4_DREPO</name>
<accession>A0A9D4NHK4</accession>
<dbReference type="Proteomes" id="UP000828390">
    <property type="component" value="Unassembled WGS sequence"/>
</dbReference>